<keyword evidence="4" id="KW-1185">Reference proteome</keyword>
<dbReference type="PROSITE" id="PS50157">
    <property type="entry name" value="ZINC_FINGER_C2H2_2"/>
    <property type="match status" value="1"/>
</dbReference>
<dbReference type="GO" id="GO:0008270">
    <property type="term" value="F:zinc ion binding"/>
    <property type="evidence" value="ECO:0007669"/>
    <property type="project" value="UniProtKB-KW"/>
</dbReference>
<dbReference type="InterPro" id="IPR036236">
    <property type="entry name" value="Znf_C2H2_sf"/>
</dbReference>
<dbReference type="SUPFAM" id="SSF57667">
    <property type="entry name" value="beta-beta-alpha zinc fingers"/>
    <property type="match status" value="1"/>
</dbReference>
<dbReference type="AlphaFoldDB" id="A0A9P0EXR6"/>
<accession>A0A9P0EXR6</accession>
<gene>
    <name evidence="3" type="ORF">BEMITA_LOCUS949</name>
</gene>
<proteinExistence type="predicted"/>
<organism evidence="3 4">
    <name type="scientific">Bemisia tabaci</name>
    <name type="common">Sweetpotato whitefly</name>
    <name type="synonym">Aleurodes tabaci</name>
    <dbReference type="NCBI Taxonomy" id="7038"/>
    <lineage>
        <taxon>Eukaryota</taxon>
        <taxon>Metazoa</taxon>
        <taxon>Ecdysozoa</taxon>
        <taxon>Arthropoda</taxon>
        <taxon>Hexapoda</taxon>
        <taxon>Insecta</taxon>
        <taxon>Pterygota</taxon>
        <taxon>Neoptera</taxon>
        <taxon>Paraneoptera</taxon>
        <taxon>Hemiptera</taxon>
        <taxon>Sternorrhyncha</taxon>
        <taxon>Aleyrodoidea</taxon>
        <taxon>Aleyrodidae</taxon>
        <taxon>Aleyrodinae</taxon>
        <taxon>Bemisia</taxon>
    </lineage>
</organism>
<keyword evidence="1" id="KW-0479">Metal-binding</keyword>
<dbReference type="SMART" id="SM00355">
    <property type="entry name" value="ZnF_C2H2"/>
    <property type="match status" value="2"/>
</dbReference>
<sequence length="286" mass="33159">MISKYGIYPKKEDKLLVAKQAVALHPELRVATAAVDCERLFDPHTRSGPLEWRLKTIRSARARELKEQAVTLTAAPSPTSSTDDMMEGKDLYEAKNQILLSNTVEDKSVIVEASRDTAVQRHDYIAHNPTADLQALFPRYFDFVPHLVCVDFDVLYPNAKSLSKWWEPRSKIVRYLFKRTAEKSLKNFASQHLLDYMMDASEFFPSVFKSEPLEPGYGYASFPSPPKHFRCSDCSKSYRWKRGLIRHQKYECESTSSKPRFPCHRCSYVAKHKWNLKKHMVLRNHL</sequence>
<reference evidence="3" key="1">
    <citation type="submission" date="2021-12" db="EMBL/GenBank/DDBJ databases">
        <authorList>
            <person name="King R."/>
        </authorList>
    </citation>
    <scope>NUCLEOTIDE SEQUENCE</scope>
</reference>
<keyword evidence="1" id="KW-0862">Zinc</keyword>
<protein>
    <recommendedName>
        <fullName evidence="2">C2H2-type domain-containing protein</fullName>
    </recommendedName>
</protein>
<dbReference type="InterPro" id="IPR013087">
    <property type="entry name" value="Znf_C2H2_type"/>
</dbReference>
<evidence type="ECO:0000256" key="1">
    <source>
        <dbReference type="PROSITE-ProRule" id="PRU00042"/>
    </source>
</evidence>
<evidence type="ECO:0000313" key="3">
    <source>
        <dbReference type="EMBL" id="CAH0381282.1"/>
    </source>
</evidence>
<feature type="domain" description="C2H2-type" evidence="2">
    <location>
        <begin position="229"/>
        <end position="259"/>
    </location>
</feature>
<evidence type="ECO:0000313" key="4">
    <source>
        <dbReference type="Proteomes" id="UP001152759"/>
    </source>
</evidence>
<dbReference type="Proteomes" id="UP001152759">
    <property type="component" value="Chromosome 1"/>
</dbReference>
<dbReference type="Gene3D" id="3.30.160.60">
    <property type="entry name" value="Classic Zinc Finger"/>
    <property type="match status" value="1"/>
</dbReference>
<dbReference type="EMBL" id="OU963862">
    <property type="protein sequence ID" value="CAH0381282.1"/>
    <property type="molecule type" value="Genomic_DNA"/>
</dbReference>
<keyword evidence="1" id="KW-0863">Zinc-finger</keyword>
<evidence type="ECO:0000259" key="2">
    <source>
        <dbReference type="PROSITE" id="PS50157"/>
    </source>
</evidence>
<name>A0A9P0EXR6_BEMTA</name>